<keyword evidence="2" id="KW-1133">Transmembrane helix</keyword>
<dbReference type="Proteomes" id="UP000651057">
    <property type="component" value="Unassembled WGS sequence"/>
</dbReference>
<evidence type="ECO:0000256" key="2">
    <source>
        <dbReference type="SAM" id="Phobius"/>
    </source>
</evidence>
<accession>A0A936ZUI6</accession>
<proteinExistence type="predicted"/>
<evidence type="ECO:0000256" key="1">
    <source>
        <dbReference type="ARBA" id="ARBA00022729"/>
    </source>
</evidence>
<sequence length="723" mass="78769">MSNLTRKLNEYNQKMAMSTFSSMFCSYMLMTIFIISASFTMVANENTNDSFINEPSTLDNTCMLSVDAGDDVEFCGSSEVTLTATVSGESECTDCLEYGIENTYRCGKDLYYVLWLKDDANNIVRRFSNVDLKWKELPDGTATLKGTVVDNNDAQITLEVDVTYTGRTTSTPSGSPKDHFCNTEDSNGWIYYTGVSGTISQTDGSWSFDITRMGPAFQLGNGANVTEDVVGKYGASGWFNTTDSDFTRGDFNINIGPCISSETSDVTYLWSTGETTQSITVSPQESTSYTVTVIDCEDCEASDTVQVIIKDGLQVDAGEDQNICKGQETTLTATVTGEGECVECVDYSVGDTDYCRGRQHQFVVFINDNGTRLWMRNESLVWKENADGTATLKGNVFEYNSTNTTFVVDAVFSGRTTTPPVGSPKANLCQAADASDWVYYTEISGTVTQVDGSLSYDISRRGEAFQVGAGANVFEYTADVFGASGWFNLEGNPTSFGDFNINLECVKFEPKGIEYLWSTGETTQSITVSPEVDTTYSVTVDGCNGCGEATDEVLVTVSDGITFDLGEDQVVCIGQFTTLTSPIEGDTYLWSTGETTRSITVQVFETLTYTLEVTKDGCSGTDDIVVELRFCEGRGAVDLYPTVLKSSGDLSLAVYNQNAQEVKISIHDLTGVAVGPVLIKNVSKGQDVININLEQYSKISSGMYVVMITDSNGKTTTRRMIIE</sequence>
<keyword evidence="4" id="KW-1185">Reference proteome</keyword>
<evidence type="ECO:0000313" key="4">
    <source>
        <dbReference type="Proteomes" id="UP000651057"/>
    </source>
</evidence>
<protein>
    <submittedName>
        <fullName evidence="3">T9SS type A sorting domain-containing protein</fullName>
    </submittedName>
</protein>
<comment type="caution">
    <text evidence="3">The sequence shown here is derived from an EMBL/GenBank/DDBJ whole genome shotgun (WGS) entry which is preliminary data.</text>
</comment>
<feature type="transmembrane region" description="Helical" evidence="2">
    <location>
        <begin position="20"/>
        <end position="43"/>
    </location>
</feature>
<dbReference type="NCBIfam" id="TIGR04183">
    <property type="entry name" value="Por_Secre_tail"/>
    <property type="match status" value="1"/>
</dbReference>
<keyword evidence="2" id="KW-0812">Transmembrane</keyword>
<dbReference type="AlphaFoldDB" id="A0A936ZUI6"/>
<dbReference type="InterPro" id="IPR026444">
    <property type="entry name" value="Secre_tail"/>
</dbReference>
<gene>
    <name evidence="3" type="ORF">JJQ60_02620</name>
</gene>
<name>A0A936ZUI6_9FLAO</name>
<evidence type="ECO:0000313" key="3">
    <source>
        <dbReference type="EMBL" id="MBL0682401.1"/>
    </source>
</evidence>
<dbReference type="RefSeq" id="WP_201916378.1">
    <property type="nucleotide sequence ID" value="NZ_BAABAX010000001.1"/>
</dbReference>
<reference evidence="3" key="1">
    <citation type="submission" date="2021-01" db="EMBL/GenBank/DDBJ databases">
        <authorList>
            <person name="Zhong Y.L."/>
        </authorList>
    </citation>
    <scope>NUCLEOTIDE SEQUENCE</scope>
    <source>
        <strain evidence="3">KCTC 23302</strain>
    </source>
</reference>
<keyword evidence="1" id="KW-0732">Signal</keyword>
<dbReference type="EMBL" id="JAERQJ010000001">
    <property type="protein sequence ID" value="MBL0682401.1"/>
    <property type="molecule type" value="Genomic_DNA"/>
</dbReference>
<keyword evidence="2" id="KW-0472">Membrane</keyword>
<organism evidence="3 4">
    <name type="scientific">Aquimarina mytili</name>
    <dbReference type="NCBI Taxonomy" id="874423"/>
    <lineage>
        <taxon>Bacteria</taxon>
        <taxon>Pseudomonadati</taxon>
        <taxon>Bacteroidota</taxon>
        <taxon>Flavobacteriia</taxon>
        <taxon>Flavobacteriales</taxon>
        <taxon>Flavobacteriaceae</taxon>
        <taxon>Aquimarina</taxon>
    </lineage>
</organism>